<organism evidence="8 9">
    <name type="scientific">Ricinus communis</name>
    <name type="common">Castor bean</name>
    <dbReference type="NCBI Taxonomy" id="3988"/>
    <lineage>
        <taxon>Eukaryota</taxon>
        <taxon>Viridiplantae</taxon>
        <taxon>Streptophyta</taxon>
        <taxon>Embryophyta</taxon>
        <taxon>Tracheophyta</taxon>
        <taxon>Spermatophyta</taxon>
        <taxon>Magnoliopsida</taxon>
        <taxon>eudicotyledons</taxon>
        <taxon>Gunneridae</taxon>
        <taxon>Pentapetalae</taxon>
        <taxon>rosids</taxon>
        <taxon>fabids</taxon>
        <taxon>Malpighiales</taxon>
        <taxon>Euphorbiaceae</taxon>
        <taxon>Acalyphoideae</taxon>
        <taxon>Acalypheae</taxon>
        <taxon>Ricinus</taxon>
    </lineage>
</organism>
<evidence type="ECO:0000256" key="1">
    <source>
        <dbReference type="ARBA" id="ARBA00001947"/>
    </source>
</evidence>
<dbReference type="InterPro" id="IPR011032">
    <property type="entry name" value="GroES-like_sf"/>
</dbReference>
<comment type="cofactor">
    <cofactor evidence="1 6">
        <name>Zn(2+)</name>
        <dbReference type="ChEBI" id="CHEBI:29105"/>
    </cofactor>
</comment>
<dbReference type="eggNOG" id="KOG0023">
    <property type="taxonomic scope" value="Eukaryota"/>
</dbReference>
<dbReference type="EMBL" id="EQ973772">
    <property type="protein sequence ID" value="EEF52769.1"/>
    <property type="molecule type" value="Genomic_DNA"/>
</dbReference>
<dbReference type="InParanoid" id="B9R8D9"/>
<dbReference type="InterPro" id="IPR036291">
    <property type="entry name" value="NAD(P)-bd_dom_sf"/>
</dbReference>
<dbReference type="Gene3D" id="3.40.50.720">
    <property type="entry name" value="NAD(P)-binding Rossmann-like Domain"/>
    <property type="match status" value="1"/>
</dbReference>
<feature type="domain" description="Enoyl reductase (ER)" evidence="7">
    <location>
        <begin position="19"/>
        <end position="351"/>
    </location>
</feature>
<evidence type="ECO:0000259" key="7">
    <source>
        <dbReference type="SMART" id="SM00829"/>
    </source>
</evidence>
<keyword evidence="5 8" id="KW-0560">Oxidoreductase</keyword>
<dbReference type="EC" id="1.1.1.255" evidence="8"/>
<dbReference type="AlphaFoldDB" id="B9R8D9"/>
<dbReference type="SMART" id="SM00829">
    <property type="entry name" value="PKS_ER"/>
    <property type="match status" value="1"/>
</dbReference>
<dbReference type="GO" id="GO:0008270">
    <property type="term" value="F:zinc ion binding"/>
    <property type="evidence" value="ECO:0007669"/>
    <property type="project" value="InterPro"/>
</dbReference>
<dbReference type="GO" id="GO:0046029">
    <property type="term" value="F:mannitol dehydrogenase activity"/>
    <property type="evidence" value="ECO:0007669"/>
    <property type="project" value="UniProtKB-EC"/>
</dbReference>
<dbReference type="FunFam" id="3.90.180.10:FF:000004">
    <property type="entry name" value="probable cinnamyl alcohol dehydrogenase"/>
    <property type="match status" value="1"/>
</dbReference>
<dbReference type="SUPFAM" id="SSF51735">
    <property type="entry name" value="NAD(P)-binding Rossmann-fold domains"/>
    <property type="match status" value="1"/>
</dbReference>
<evidence type="ECO:0000256" key="2">
    <source>
        <dbReference type="ARBA" id="ARBA00008072"/>
    </source>
</evidence>
<evidence type="ECO:0000256" key="4">
    <source>
        <dbReference type="ARBA" id="ARBA00022833"/>
    </source>
</evidence>
<evidence type="ECO:0000313" key="8">
    <source>
        <dbReference type="EMBL" id="EEF52769.1"/>
    </source>
</evidence>
<dbReference type="PROSITE" id="PS00059">
    <property type="entry name" value="ADH_ZINC"/>
    <property type="match status" value="1"/>
</dbReference>
<accession>B9R8D9</accession>
<dbReference type="FunFam" id="3.40.50.720:FF:000022">
    <property type="entry name" value="Cinnamyl alcohol dehydrogenase"/>
    <property type="match status" value="1"/>
</dbReference>
<dbReference type="InterPro" id="IPR002328">
    <property type="entry name" value="ADH_Zn_CS"/>
</dbReference>
<dbReference type="InterPro" id="IPR047109">
    <property type="entry name" value="CAD-like"/>
</dbReference>
<keyword evidence="3 6" id="KW-0479">Metal-binding</keyword>
<evidence type="ECO:0000256" key="3">
    <source>
        <dbReference type="ARBA" id="ARBA00022723"/>
    </source>
</evidence>
<gene>
    <name evidence="8" type="ORF">RCOM_1599170</name>
</gene>
<dbReference type="Proteomes" id="UP000008311">
    <property type="component" value="Unassembled WGS sequence"/>
</dbReference>
<keyword evidence="9" id="KW-1185">Reference proteome</keyword>
<dbReference type="STRING" id="3988.B9R8D9"/>
<dbReference type="InterPro" id="IPR013154">
    <property type="entry name" value="ADH-like_N"/>
</dbReference>
<comment type="similarity">
    <text evidence="2 6">Belongs to the zinc-containing alcohol dehydrogenase family.</text>
</comment>
<protein>
    <submittedName>
        <fullName evidence="8">Alcohol dehydrogenase, putative</fullName>
        <ecNumber evidence="8">1.1.1.255</ecNumber>
    </submittedName>
</protein>
<reference evidence="9" key="1">
    <citation type="journal article" date="2010" name="Nat. Biotechnol.">
        <title>Draft genome sequence of the oilseed species Ricinus communis.</title>
        <authorList>
            <person name="Chan A.P."/>
            <person name="Crabtree J."/>
            <person name="Zhao Q."/>
            <person name="Lorenzi H."/>
            <person name="Orvis J."/>
            <person name="Puiu D."/>
            <person name="Melake-Berhan A."/>
            <person name="Jones K.M."/>
            <person name="Redman J."/>
            <person name="Chen G."/>
            <person name="Cahoon E.B."/>
            <person name="Gedil M."/>
            <person name="Stanke M."/>
            <person name="Haas B.J."/>
            <person name="Wortman J.R."/>
            <person name="Fraser-Liggett C.M."/>
            <person name="Ravel J."/>
            <person name="Rabinowicz P.D."/>
        </authorList>
    </citation>
    <scope>NUCLEOTIDE SEQUENCE [LARGE SCALE GENOMIC DNA]</scope>
    <source>
        <strain evidence="9">cv. Hale</strain>
    </source>
</reference>
<dbReference type="KEGG" id="rcu:8267819"/>
<dbReference type="PANTHER" id="PTHR42683">
    <property type="entry name" value="ALDEHYDE REDUCTASE"/>
    <property type="match status" value="1"/>
</dbReference>
<name>B9R8D9_RICCO</name>
<dbReference type="SUPFAM" id="SSF50129">
    <property type="entry name" value="GroES-like"/>
    <property type="match status" value="1"/>
</dbReference>
<dbReference type="Pfam" id="PF08240">
    <property type="entry name" value="ADH_N"/>
    <property type="match status" value="1"/>
</dbReference>
<dbReference type="GO" id="GO:0009809">
    <property type="term" value="P:lignin biosynthetic process"/>
    <property type="evidence" value="ECO:0000318"/>
    <property type="project" value="GO_Central"/>
</dbReference>
<evidence type="ECO:0000256" key="6">
    <source>
        <dbReference type="RuleBase" id="RU361277"/>
    </source>
</evidence>
<dbReference type="InterPro" id="IPR020843">
    <property type="entry name" value="ER"/>
</dbReference>
<dbReference type="Pfam" id="PF00107">
    <property type="entry name" value="ADH_zinc_N"/>
    <property type="match status" value="1"/>
</dbReference>
<dbReference type="InterPro" id="IPR013149">
    <property type="entry name" value="ADH-like_C"/>
</dbReference>
<proteinExistence type="inferred from homology"/>
<evidence type="ECO:0000313" key="9">
    <source>
        <dbReference type="Proteomes" id="UP000008311"/>
    </source>
</evidence>
<sequence length="362" mass="39466">MTQTTPNHTQTVSGWAAHDSSGKITPYIFKRRENGINDVTIKILYCGICHTDIHHAKNDWGITIYPVVPGHEITGIITKVGSNVKNFKVGDRAGVGCLAASCLNCEFCNNDQENYCDQIQLTYNGIFWDGSITYGGYSEFLVADHRYVVHIPESLPMDAAAPLLCAGITVFSPMKDNKLLDSPGKKIGIVGLGGLGHVAVKFGKAFGHHVTVISTSPSKEKEAKERLGADDFIVSTNPEQMQEGKKTLDLILDTVSANHSLGPILELLKVNGTLVAVGAPEKPFELPSFPLIFGKRSVKGSMTGGIKETQEMMDVCGKHNITCDIEVVKPDKINESLDRLARNDVRYRFVIDIAGNFNPSHL</sequence>
<keyword evidence="4 6" id="KW-0862">Zinc</keyword>
<dbReference type="CDD" id="cd05283">
    <property type="entry name" value="CAD1"/>
    <property type="match status" value="1"/>
</dbReference>
<dbReference type="GO" id="GO:0045551">
    <property type="term" value="F:cinnamyl-alcohol dehydrogenase activity"/>
    <property type="evidence" value="ECO:0000318"/>
    <property type="project" value="GO_Central"/>
</dbReference>
<dbReference type="OMA" id="CDDYIAT"/>
<dbReference type="Gene3D" id="3.90.180.10">
    <property type="entry name" value="Medium-chain alcohol dehydrogenases, catalytic domain"/>
    <property type="match status" value="1"/>
</dbReference>
<evidence type="ECO:0000256" key="5">
    <source>
        <dbReference type="ARBA" id="ARBA00023002"/>
    </source>
</evidence>
<dbReference type="OrthoDB" id="1879366at2759"/>